<dbReference type="RefSeq" id="WP_097379683.1">
    <property type="nucleotide sequence ID" value="NZ_NXNI01000001.1"/>
</dbReference>
<sequence length="168" mass="18813">MYVHVVAVDIPSVSVGLVVGLVAGWIADTVLPYHYEAWQDGRTERRERRTEWYREAAQIGQRAQSVWNRPTTDLVRADAETHAEIGRIADRLDEMRYESDGIDEEVLEAAKALADECHAITDEMEMMTDAEPLVRPSKADHSNGTLEHGITRAIEVGADLEAEASKRL</sequence>
<evidence type="ECO:0000313" key="2">
    <source>
        <dbReference type="Proteomes" id="UP000219689"/>
    </source>
</evidence>
<dbReference type="AlphaFoldDB" id="A0A2A5QV68"/>
<evidence type="ECO:0000313" key="1">
    <source>
        <dbReference type="EMBL" id="PCR90736.1"/>
    </source>
</evidence>
<accession>A0A2A5QV68</accession>
<comment type="caution">
    <text evidence="1">The sequence shown here is derived from an EMBL/GenBank/DDBJ whole genome shotgun (WGS) entry which is preliminary data.</text>
</comment>
<gene>
    <name evidence="1" type="ORF">CP557_09565</name>
</gene>
<keyword evidence="2" id="KW-1185">Reference proteome</keyword>
<protein>
    <submittedName>
        <fullName evidence="1">Uncharacterized protein</fullName>
    </submittedName>
</protein>
<dbReference type="Proteomes" id="UP000219689">
    <property type="component" value="Unassembled WGS sequence"/>
</dbReference>
<reference evidence="1 2" key="1">
    <citation type="submission" date="2017-09" db="EMBL/GenBank/DDBJ databases">
        <title>Genome sequences of Natrinema ejinorence JCM 13890T.</title>
        <authorList>
            <person name="Roh S.W."/>
            <person name="Kim Y.B."/>
            <person name="Kim J.Y."/>
        </authorList>
    </citation>
    <scope>NUCLEOTIDE SEQUENCE [LARGE SCALE GENOMIC DNA]</scope>
    <source>
        <strain evidence="1 2">JCM 13890</strain>
    </source>
</reference>
<dbReference type="EMBL" id="NXNI01000001">
    <property type="protein sequence ID" value="PCR90736.1"/>
    <property type="molecule type" value="Genomic_DNA"/>
</dbReference>
<organism evidence="1 2">
    <name type="scientific">Natrinema ejinorense</name>
    <dbReference type="NCBI Taxonomy" id="373386"/>
    <lineage>
        <taxon>Archaea</taxon>
        <taxon>Methanobacteriati</taxon>
        <taxon>Methanobacteriota</taxon>
        <taxon>Stenosarchaea group</taxon>
        <taxon>Halobacteria</taxon>
        <taxon>Halobacteriales</taxon>
        <taxon>Natrialbaceae</taxon>
        <taxon>Natrinema</taxon>
    </lineage>
</organism>
<proteinExistence type="predicted"/>
<name>A0A2A5QV68_9EURY</name>